<evidence type="ECO:0000313" key="3">
    <source>
        <dbReference type="Proteomes" id="UP000299290"/>
    </source>
</evidence>
<dbReference type="AlphaFoldDB" id="A0A4D4K0Z0"/>
<reference evidence="2 3" key="1">
    <citation type="journal article" date="2020" name="Int. J. Syst. Evol. Microbiol.">
        <title>Reclassification of Streptomyces castelarensis and Streptomyces sporoclivatus as later heterotypic synonyms of Streptomyces antimycoticus.</title>
        <authorList>
            <person name="Komaki H."/>
            <person name="Tamura T."/>
        </authorList>
    </citation>
    <scope>NUCLEOTIDE SEQUENCE [LARGE SCALE GENOMIC DNA]</scope>
    <source>
        <strain evidence="2 3">NBRC 12839</strain>
    </source>
</reference>
<proteinExistence type="predicted"/>
<gene>
    <name evidence="2" type="ORF">SANT12839_008610</name>
</gene>
<accession>A0A4D4K0Z0</accession>
<keyword evidence="3" id="KW-1185">Reference proteome</keyword>
<dbReference type="Proteomes" id="UP000299290">
    <property type="component" value="Unassembled WGS sequence"/>
</dbReference>
<dbReference type="RefSeq" id="WP_174887274.1">
    <property type="nucleotide sequence ID" value="NZ_BJHV01000001.1"/>
</dbReference>
<sequence length="77" mass="8053">MVDLKLIALQSGTFGRAFSLGAVSAARDGFPFKFPRTDGDQSHDGDQSNGHGHADGAWRVPAPEDPYHDMVTGPGGG</sequence>
<feature type="compositionally biased region" description="Basic and acidic residues" evidence="1">
    <location>
        <begin position="35"/>
        <end position="56"/>
    </location>
</feature>
<name>A0A4D4K0Z0_9ACTN</name>
<evidence type="ECO:0000256" key="1">
    <source>
        <dbReference type="SAM" id="MobiDB-lite"/>
    </source>
</evidence>
<dbReference type="EMBL" id="BJHV01000001">
    <property type="protein sequence ID" value="GDY39979.1"/>
    <property type="molecule type" value="Genomic_DNA"/>
</dbReference>
<comment type="caution">
    <text evidence="2">The sequence shown here is derived from an EMBL/GenBank/DDBJ whole genome shotgun (WGS) entry which is preliminary data.</text>
</comment>
<organism evidence="2 3">
    <name type="scientific">Streptomyces antimycoticus</name>
    <dbReference type="NCBI Taxonomy" id="68175"/>
    <lineage>
        <taxon>Bacteria</taxon>
        <taxon>Bacillati</taxon>
        <taxon>Actinomycetota</taxon>
        <taxon>Actinomycetes</taxon>
        <taxon>Kitasatosporales</taxon>
        <taxon>Streptomycetaceae</taxon>
        <taxon>Streptomyces</taxon>
        <taxon>Streptomyces violaceusniger group</taxon>
    </lineage>
</organism>
<feature type="region of interest" description="Disordered" evidence="1">
    <location>
        <begin position="33"/>
        <end position="77"/>
    </location>
</feature>
<evidence type="ECO:0000313" key="2">
    <source>
        <dbReference type="EMBL" id="GDY39979.1"/>
    </source>
</evidence>
<protein>
    <submittedName>
        <fullName evidence="2">Uncharacterized protein</fullName>
    </submittedName>
</protein>